<comment type="caution">
    <text evidence="1">The sequence shown here is derived from an EMBL/GenBank/DDBJ whole genome shotgun (WGS) entry which is preliminary data.</text>
</comment>
<name>A0ACC2E8E5_DIPCM</name>
<protein>
    <submittedName>
        <fullName evidence="1">Uncharacterized protein</fullName>
    </submittedName>
</protein>
<gene>
    <name evidence="1" type="ORF">O6H91_03G087500</name>
</gene>
<evidence type="ECO:0000313" key="1">
    <source>
        <dbReference type="EMBL" id="KAJ7562874.1"/>
    </source>
</evidence>
<sequence length="674" mass="75115">MEGDLVEESSERANVPTIVGSQPNPQGCCEKDLEAGPGKLEVDKDFLCPICMQIMSVAFLAPCGHSFCYTCIMTHLNIKRNCPCCGVHLNMNQLYPNLLLNKILKKASASQLVSNASPTEHLRLALNQGADVSVKELDSLLNLLAERKRKAELEEAEANMEILYEFLRKSSQQKQEELKEIQGDLLCLQEDIEAVRKQRHELMKRKELSLSKVCTQLEQRSGDCGQESAGYSSCAPVDYGRQSQTSAQGCSKCKGNVDINGLGLQVPREDELSDNHADESFELQSSAGSSVKKRRVLDQFEDLQECYLQKRCRKQFKTLSEASEKKVVEGSSGGSDLDGLEDFRAVLSAFTRYSRLQVVAELRHADLFYSSNVFSSIEFDRDDEFFATAGVSRRIKVFEFATVANELADVHCPVVEMITRTKLSCLSWNKCVKGQIASCDSEGIVTVWDINTRQSVMEYEEHEARAWSVDFARTEPSMLVSGSDDGKVKVWSTKHEASVLNIDMKANICCVKYNPGSSNFVAAGSADHHIHYYDLRNSHLPLHVFSGHQKTVSYVKFVSSNELVSASTDSTLRLWDVQRNTPVRTMKGHRNEKNFVGLTANSEYIACGSETNEVFVYHKAMSKPAAWHRFGSPDFDDADDDTSHFISAVCWKSESPTMLAANSQGTIKILSLAP</sequence>
<proteinExistence type="predicted"/>
<reference evidence="2" key="1">
    <citation type="journal article" date="2024" name="Proc. Natl. Acad. Sci. U.S.A.">
        <title>Extraordinary preservation of gene collinearity over three hundred million years revealed in homosporous lycophytes.</title>
        <authorList>
            <person name="Li C."/>
            <person name="Wickell D."/>
            <person name="Kuo L.Y."/>
            <person name="Chen X."/>
            <person name="Nie B."/>
            <person name="Liao X."/>
            <person name="Peng D."/>
            <person name="Ji J."/>
            <person name="Jenkins J."/>
            <person name="Williams M."/>
            <person name="Shu S."/>
            <person name="Plott C."/>
            <person name="Barry K."/>
            <person name="Rajasekar S."/>
            <person name="Grimwood J."/>
            <person name="Han X."/>
            <person name="Sun S."/>
            <person name="Hou Z."/>
            <person name="He W."/>
            <person name="Dai G."/>
            <person name="Sun C."/>
            <person name="Schmutz J."/>
            <person name="Leebens-Mack J.H."/>
            <person name="Li F.W."/>
            <person name="Wang L."/>
        </authorList>
    </citation>
    <scope>NUCLEOTIDE SEQUENCE [LARGE SCALE GENOMIC DNA]</scope>
    <source>
        <strain evidence="2">cv. PW_Plant_1</strain>
    </source>
</reference>
<dbReference type="Proteomes" id="UP001162992">
    <property type="component" value="Chromosome 3"/>
</dbReference>
<dbReference type="EMBL" id="CM055094">
    <property type="protein sequence ID" value="KAJ7562874.1"/>
    <property type="molecule type" value="Genomic_DNA"/>
</dbReference>
<keyword evidence="2" id="KW-1185">Reference proteome</keyword>
<organism evidence="1 2">
    <name type="scientific">Diphasiastrum complanatum</name>
    <name type="common">Issler's clubmoss</name>
    <name type="synonym">Lycopodium complanatum</name>
    <dbReference type="NCBI Taxonomy" id="34168"/>
    <lineage>
        <taxon>Eukaryota</taxon>
        <taxon>Viridiplantae</taxon>
        <taxon>Streptophyta</taxon>
        <taxon>Embryophyta</taxon>
        <taxon>Tracheophyta</taxon>
        <taxon>Lycopodiopsida</taxon>
        <taxon>Lycopodiales</taxon>
        <taxon>Lycopodiaceae</taxon>
        <taxon>Lycopodioideae</taxon>
        <taxon>Diphasiastrum</taxon>
    </lineage>
</organism>
<evidence type="ECO:0000313" key="2">
    <source>
        <dbReference type="Proteomes" id="UP001162992"/>
    </source>
</evidence>
<accession>A0ACC2E8E5</accession>